<sequence>MNLLFDHARRLAEVTRIGRELTRELSGTRFTANSAGGLVTAHVDHTSRVLAIQIEPTAPTRNRAGDLAAQTVQAVTEARAGAAAARRRLATALAGPPGEAWR</sequence>
<dbReference type="Gene3D" id="3.30.1310.10">
    <property type="entry name" value="Nucleoid-associated protein YbaB-like domain"/>
    <property type="match status" value="1"/>
</dbReference>
<dbReference type="InterPro" id="IPR004401">
    <property type="entry name" value="YbaB/EbfC"/>
</dbReference>
<evidence type="ECO:0008006" key="3">
    <source>
        <dbReference type="Google" id="ProtNLM"/>
    </source>
</evidence>
<accession>A0A7Z0WP19</accession>
<evidence type="ECO:0000313" key="2">
    <source>
        <dbReference type="Proteomes" id="UP000185696"/>
    </source>
</evidence>
<organism evidence="1 2">
    <name type="scientific">Actinophytocola xinjiangensis</name>
    <dbReference type="NCBI Taxonomy" id="485602"/>
    <lineage>
        <taxon>Bacteria</taxon>
        <taxon>Bacillati</taxon>
        <taxon>Actinomycetota</taxon>
        <taxon>Actinomycetes</taxon>
        <taxon>Pseudonocardiales</taxon>
        <taxon>Pseudonocardiaceae</taxon>
    </lineage>
</organism>
<name>A0A7Z0WP19_9PSEU</name>
<dbReference type="Pfam" id="PF02575">
    <property type="entry name" value="YbaB_DNA_bd"/>
    <property type="match status" value="1"/>
</dbReference>
<reference evidence="1 2" key="1">
    <citation type="submission" date="2016-12" db="EMBL/GenBank/DDBJ databases">
        <title>The draft genome sequence of Actinophytocola xinjiangensis.</title>
        <authorList>
            <person name="Wang W."/>
            <person name="Yuan L."/>
        </authorList>
    </citation>
    <scope>NUCLEOTIDE SEQUENCE [LARGE SCALE GENOMIC DNA]</scope>
    <source>
        <strain evidence="1 2">CGMCC 4.4663</strain>
    </source>
</reference>
<dbReference type="Proteomes" id="UP000185696">
    <property type="component" value="Unassembled WGS sequence"/>
</dbReference>
<dbReference type="SUPFAM" id="SSF82607">
    <property type="entry name" value="YbaB-like"/>
    <property type="match status" value="1"/>
</dbReference>
<evidence type="ECO:0000313" key="1">
    <source>
        <dbReference type="EMBL" id="OLF11599.1"/>
    </source>
</evidence>
<dbReference type="InterPro" id="IPR036894">
    <property type="entry name" value="YbaB-like_sf"/>
</dbReference>
<protein>
    <recommendedName>
        <fullName evidence="3">YbaB/EbfC DNA-binding family protein</fullName>
    </recommendedName>
</protein>
<gene>
    <name evidence="1" type="ORF">BLA60_11675</name>
</gene>
<dbReference type="EMBL" id="MSIF01000004">
    <property type="protein sequence ID" value="OLF11599.1"/>
    <property type="molecule type" value="Genomic_DNA"/>
</dbReference>
<proteinExistence type="predicted"/>
<dbReference type="GO" id="GO:0003677">
    <property type="term" value="F:DNA binding"/>
    <property type="evidence" value="ECO:0007669"/>
    <property type="project" value="InterPro"/>
</dbReference>
<dbReference type="AlphaFoldDB" id="A0A7Z0WP19"/>
<keyword evidence="2" id="KW-1185">Reference proteome</keyword>
<comment type="caution">
    <text evidence="1">The sequence shown here is derived from an EMBL/GenBank/DDBJ whole genome shotgun (WGS) entry which is preliminary data.</text>
</comment>